<evidence type="ECO:0000259" key="10">
    <source>
        <dbReference type="Pfam" id="PF13967"/>
    </source>
</evidence>
<evidence type="ECO:0000256" key="1">
    <source>
        <dbReference type="ARBA" id="ARBA00004141"/>
    </source>
</evidence>
<dbReference type="InterPro" id="IPR003864">
    <property type="entry name" value="CSC1/OSCA1-like_7TM"/>
</dbReference>
<dbReference type="Proteomes" id="UP000662931">
    <property type="component" value="Chromosome 2"/>
</dbReference>
<evidence type="ECO:0000256" key="3">
    <source>
        <dbReference type="ARBA" id="ARBA00022448"/>
    </source>
</evidence>
<dbReference type="InterPro" id="IPR032880">
    <property type="entry name" value="CSC1/OSCA1-like_N"/>
</dbReference>
<evidence type="ECO:0000259" key="11">
    <source>
        <dbReference type="Pfam" id="PF14703"/>
    </source>
</evidence>
<feature type="region of interest" description="Disordered" evidence="7">
    <location>
        <begin position="891"/>
        <end position="919"/>
    </location>
</feature>
<gene>
    <name evidence="12" type="ORF">FOA43_002174</name>
</gene>
<accession>A0A875S1L4</accession>
<dbReference type="PANTHER" id="PTHR13018:SF5">
    <property type="entry name" value="RE44586P"/>
    <property type="match status" value="1"/>
</dbReference>
<dbReference type="EMBL" id="CP064813">
    <property type="protein sequence ID" value="QPG74838.1"/>
    <property type="molecule type" value="Genomic_DNA"/>
</dbReference>
<feature type="compositionally biased region" description="Acidic residues" evidence="7">
    <location>
        <begin position="775"/>
        <end position="785"/>
    </location>
</feature>
<feature type="transmembrane region" description="Helical" evidence="8">
    <location>
        <begin position="598"/>
        <end position="619"/>
    </location>
</feature>
<feature type="transmembrane region" description="Helical" evidence="8">
    <location>
        <begin position="547"/>
        <end position="566"/>
    </location>
</feature>
<sequence>MPSRFGDTDPPPYDPRAQTQTVFWVQLGICTGLGSIIFFIFCLLRRRFPILYAIRPYRNKKIRMLPDSLFGWFTILFNISSEDVLQVAGLDSYVFLRFFRMCLKILLVMSFLGACIMSPLRYWLTGQFDNDFYLQKGTDDHVDPPVYLLVCTIFTYIFTGVVYYFLFAETKHIIRTRQRFLGSQKSLTDRTIMITNVPKAMRDELVLKKHIENLGVGSVDSVILVRDYSKLAELFKEREEYVERLEMLYSEYYGLDVRIWLKHRTPSTTLRVKREERPPKKDDIVYSPNVDSVNMSSDGFITVLNSDKSRPTHRLGLLGLFGKKVDSFNYYSHRLVNLDKTIRQIRVSANFKPIPYAFVSMKSVTNAQMAAQALFSPNPLQLETCLAPAPLDIAWNDLLLSAKSVFMRKNGIELVCIAFSALLIIPIRYITSLLNVESIRKIWPTLGKYLLTHDKARTLVTGVLPPYLFTIINSILPYLISFLCQLQGLPSKGQIELSIVRKNFMYIFFNMFLVFTLFGTISSYKALLTDTTKIAPLLAKSMKSLSLFYIDLIVLHGLTMIPLQLLQPGDIFLNLYSLVFLHFQQTPKKYRDRFYKPTIFQVGLILPQHLMIFIITLIYSVMSTKIMICGLIYFFVGYGVYKYQLVYAMVHPYHSTGKVWPIVFQRVCLGLFFLHLQTFGSLALEQSYAPAALMIPLFPTTLIALMYFKRNYRPLLQYIALDAIKTEGESVEPDGDDDLESLIAASGIHKRGDSLMLTDAYYDSIDSVDQQQGEEGQEEDPEQQEQPERPEQPEQQSANISDDETDRLYEDEIANVSQSTEQPYSSSHRLRRRPSTIEEEREAYQSYTYPCLLDPMNGPWAGFVGDYIDIMRYRTVARIPHGSYGSMEQAEEDLEAYPGESQELKTEIVRKESSKNELD</sequence>
<keyword evidence="13" id="KW-1185">Reference proteome</keyword>
<dbReference type="InterPro" id="IPR027815">
    <property type="entry name" value="CSC1/OSCA1-like_cyt"/>
</dbReference>
<feature type="transmembrane region" description="Helical" evidence="8">
    <location>
        <begin position="105"/>
        <end position="124"/>
    </location>
</feature>
<dbReference type="Pfam" id="PF02714">
    <property type="entry name" value="RSN1_7TM"/>
    <property type="match status" value="1"/>
</dbReference>
<evidence type="ECO:0008006" key="14">
    <source>
        <dbReference type="Google" id="ProtNLM"/>
    </source>
</evidence>
<evidence type="ECO:0000313" key="13">
    <source>
        <dbReference type="Proteomes" id="UP000662931"/>
    </source>
</evidence>
<dbReference type="Pfam" id="PF13967">
    <property type="entry name" value="RSN1_TM"/>
    <property type="match status" value="1"/>
</dbReference>
<evidence type="ECO:0000256" key="4">
    <source>
        <dbReference type="ARBA" id="ARBA00022692"/>
    </source>
</evidence>
<dbReference type="AlphaFoldDB" id="A0A875S1L4"/>
<dbReference type="GO" id="GO:0005227">
    <property type="term" value="F:calcium-activated cation channel activity"/>
    <property type="evidence" value="ECO:0007669"/>
    <property type="project" value="InterPro"/>
</dbReference>
<dbReference type="InterPro" id="IPR045122">
    <property type="entry name" value="Csc1-like"/>
</dbReference>
<feature type="region of interest" description="Disordered" evidence="7">
    <location>
        <begin position="769"/>
        <end position="838"/>
    </location>
</feature>
<evidence type="ECO:0000256" key="2">
    <source>
        <dbReference type="ARBA" id="ARBA00007779"/>
    </source>
</evidence>
<feature type="compositionally biased region" description="Acidic residues" evidence="7">
    <location>
        <begin position="801"/>
        <end position="813"/>
    </location>
</feature>
<dbReference type="KEGG" id="bnn:FOA43_002174"/>
<feature type="transmembrane region" description="Helical" evidence="8">
    <location>
        <begin position="659"/>
        <end position="676"/>
    </location>
</feature>
<protein>
    <recommendedName>
        <fullName evidence="14">DUF221-domain-containing protein</fullName>
    </recommendedName>
</protein>
<feature type="domain" description="CSC1/OSCA1-like 7TM region" evidence="9">
    <location>
        <begin position="411"/>
        <end position="681"/>
    </location>
</feature>
<feature type="transmembrane region" description="Helical" evidence="8">
    <location>
        <begin position="23"/>
        <end position="44"/>
    </location>
</feature>
<dbReference type="OrthoDB" id="1689567at2759"/>
<comment type="similarity">
    <text evidence="2">Belongs to the CSC1 (TC 1.A.17) family.</text>
</comment>
<evidence type="ECO:0000256" key="7">
    <source>
        <dbReference type="SAM" id="MobiDB-lite"/>
    </source>
</evidence>
<feature type="transmembrane region" description="Helical" evidence="8">
    <location>
        <begin position="467"/>
        <end position="486"/>
    </location>
</feature>
<dbReference type="GO" id="GO:0005886">
    <property type="term" value="C:plasma membrane"/>
    <property type="evidence" value="ECO:0007669"/>
    <property type="project" value="TreeGrafter"/>
</dbReference>
<feature type="domain" description="CSC1/OSCA1-like N-terminal transmembrane" evidence="10">
    <location>
        <begin position="23"/>
        <end position="169"/>
    </location>
</feature>
<feature type="transmembrane region" description="Helical" evidence="8">
    <location>
        <begin position="625"/>
        <end position="647"/>
    </location>
</feature>
<keyword evidence="3" id="KW-0813">Transport</keyword>
<dbReference type="GeneID" id="62195575"/>
<dbReference type="PANTHER" id="PTHR13018">
    <property type="entry name" value="PROBABLE MEMBRANE PROTEIN DUF221-RELATED"/>
    <property type="match status" value="1"/>
</dbReference>
<evidence type="ECO:0000313" key="12">
    <source>
        <dbReference type="EMBL" id="QPG74838.1"/>
    </source>
</evidence>
<feature type="transmembrane region" description="Helical" evidence="8">
    <location>
        <begin position="144"/>
        <end position="167"/>
    </location>
</feature>
<organism evidence="12 13">
    <name type="scientific">Eeniella nana</name>
    <name type="common">Yeast</name>
    <name type="synonym">Brettanomyces nanus</name>
    <dbReference type="NCBI Taxonomy" id="13502"/>
    <lineage>
        <taxon>Eukaryota</taxon>
        <taxon>Fungi</taxon>
        <taxon>Dikarya</taxon>
        <taxon>Ascomycota</taxon>
        <taxon>Saccharomycotina</taxon>
        <taxon>Pichiomycetes</taxon>
        <taxon>Pichiales</taxon>
        <taxon>Pichiaceae</taxon>
        <taxon>Brettanomyces</taxon>
    </lineage>
</organism>
<keyword evidence="6 8" id="KW-0472">Membrane</keyword>
<feature type="domain" description="CSC1/OSCA1-like cytosolic" evidence="11">
    <location>
        <begin position="189"/>
        <end position="396"/>
    </location>
</feature>
<feature type="compositionally biased region" description="Basic and acidic residues" evidence="7">
    <location>
        <begin position="902"/>
        <end position="919"/>
    </location>
</feature>
<proteinExistence type="inferred from homology"/>
<evidence type="ECO:0000256" key="6">
    <source>
        <dbReference type="ARBA" id="ARBA00023136"/>
    </source>
</evidence>
<feature type="transmembrane region" description="Helical" evidence="8">
    <location>
        <begin position="507"/>
        <end position="527"/>
    </location>
</feature>
<feature type="transmembrane region" description="Helical" evidence="8">
    <location>
        <begin position="688"/>
        <end position="708"/>
    </location>
</feature>
<comment type="subcellular location">
    <subcellularLocation>
        <location evidence="1">Membrane</location>
        <topology evidence="1">Multi-pass membrane protein</topology>
    </subcellularLocation>
</comment>
<feature type="compositionally biased region" description="Polar residues" evidence="7">
    <location>
        <begin position="815"/>
        <end position="827"/>
    </location>
</feature>
<keyword evidence="4 8" id="KW-0812">Transmembrane</keyword>
<dbReference type="Pfam" id="PF14703">
    <property type="entry name" value="PHM7_cyt"/>
    <property type="match status" value="1"/>
</dbReference>
<evidence type="ECO:0000256" key="5">
    <source>
        <dbReference type="ARBA" id="ARBA00022989"/>
    </source>
</evidence>
<evidence type="ECO:0000259" key="9">
    <source>
        <dbReference type="Pfam" id="PF02714"/>
    </source>
</evidence>
<reference evidence="12" key="1">
    <citation type="submission" date="2020-10" db="EMBL/GenBank/DDBJ databases">
        <authorList>
            <person name="Roach M.J.R."/>
        </authorList>
    </citation>
    <scope>NUCLEOTIDE SEQUENCE</scope>
    <source>
        <strain evidence="12">CBS 1945</strain>
    </source>
</reference>
<dbReference type="RefSeq" id="XP_038778403.1">
    <property type="nucleotide sequence ID" value="XM_038922475.1"/>
</dbReference>
<keyword evidence="5 8" id="KW-1133">Transmembrane helix</keyword>
<evidence type="ECO:0000256" key="8">
    <source>
        <dbReference type="SAM" id="Phobius"/>
    </source>
</evidence>
<name>A0A875S1L4_EENNA</name>